<reference evidence="2 3" key="1">
    <citation type="submission" date="2018-08" db="EMBL/GenBank/DDBJ databases">
        <title>Streptomyces NEAU-D10 sp. nov., a novel Actinomycete isolated from soil.</title>
        <authorList>
            <person name="Jin L."/>
        </authorList>
    </citation>
    <scope>NUCLEOTIDE SEQUENCE [LARGE SCALE GENOMIC DNA]</scope>
    <source>
        <strain evidence="2 3">NEAU-D10</strain>
    </source>
</reference>
<evidence type="ECO:0000313" key="2">
    <source>
        <dbReference type="EMBL" id="REK85359.1"/>
    </source>
</evidence>
<dbReference type="AlphaFoldDB" id="A0A371PSG9"/>
<gene>
    <name evidence="2" type="ORF">DY245_38380</name>
</gene>
<dbReference type="PANTHER" id="PTHR43433:SF5">
    <property type="entry name" value="AB HYDROLASE-1 DOMAIN-CONTAINING PROTEIN"/>
    <property type="match status" value="1"/>
</dbReference>
<accession>A0A371PSG9</accession>
<evidence type="ECO:0000259" key="1">
    <source>
        <dbReference type="Pfam" id="PF00561"/>
    </source>
</evidence>
<comment type="caution">
    <text evidence="2">The sequence shown here is derived from an EMBL/GenBank/DDBJ whole genome shotgun (WGS) entry which is preliminary data.</text>
</comment>
<dbReference type="EMBL" id="QUAC01000442">
    <property type="protein sequence ID" value="REK85359.1"/>
    <property type="molecule type" value="Genomic_DNA"/>
</dbReference>
<dbReference type="Proteomes" id="UP000262477">
    <property type="component" value="Unassembled WGS sequence"/>
</dbReference>
<dbReference type="Gene3D" id="3.40.50.1820">
    <property type="entry name" value="alpha/beta hydrolase"/>
    <property type="match status" value="1"/>
</dbReference>
<dbReference type="InterPro" id="IPR050471">
    <property type="entry name" value="AB_hydrolase"/>
</dbReference>
<dbReference type="InterPro" id="IPR029058">
    <property type="entry name" value="AB_hydrolase_fold"/>
</dbReference>
<dbReference type="Pfam" id="PF00561">
    <property type="entry name" value="Abhydrolase_1"/>
    <property type="match status" value="1"/>
</dbReference>
<keyword evidence="2" id="KW-0378">Hydrolase</keyword>
<dbReference type="OrthoDB" id="9785847at2"/>
<dbReference type="InterPro" id="IPR000073">
    <property type="entry name" value="AB_hydrolase_1"/>
</dbReference>
<evidence type="ECO:0000313" key="3">
    <source>
        <dbReference type="Proteomes" id="UP000262477"/>
    </source>
</evidence>
<name>A0A371PSG9_STRIH</name>
<dbReference type="PANTHER" id="PTHR43433">
    <property type="entry name" value="HYDROLASE, ALPHA/BETA FOLD FAMILY PROTEIN"/>
    <property type="match status" value="1"/>
</dbReference>
<dbReference type="SUPFAM" id="SSF53474">
    <property type="entry name" value="alpha/beta-Hydrolases"/>
    <property type="match status" value="1"/>
</dbReference>
<keyword evidence="3" id="KW-1185">Reference proteome</keyword>
<sequence>MWHSQRRALERLGHRVLAFDQRGFGGTPLGTDAPALDAVADDLAAALDAGGHDRVVLVGSSMGGYVAMRFLRRHPHRVRGLVLSATRASADSPEEAARREGFAHLMEDERERDGLLAQTMPLLLGATTRAESPELLERLLRDVAQAPPAAVAWAQRAIAARPDSFAVLGATTVPAVVVAGTEDELVPLEEARRMAAALPQGQLVTVAGAGHLQPLEAPEVFTGVLTRLLDDIDEQERVPGGRTC</sequence>
<proteinExistence type="predicted"/>
<protein>
    <submittedName>
        <fullName evidence="2">Alpha/beta hydrolase</fullName>
    </submittedName>
</protein>
<organism evidence="2 3">
    <name type="scientific">Streptomyces inhibens</name>
    <dbReference type="NCBI Taxonomy" id="2293571"/>
    <lineage>
        <taxon>Bacteria</taxon>
        <taxon>Bacillati</taxon>
        <taxon>Actinomycetota</taxon>
        <taxon>Actinomycetes</taxon>
        <taxon>Kitasatosporales</taxon>
        <taxon>Streptomycetaceae</taxon>
        <taxon>Streptomyces</taxon>
    </lineage>
</organism>
<feature type="domain" description="AB hydrolase-1" evidence="1">
    <location>
        <begin position="1"/>
        <end position="218"/>
    </location>
</feature>
<dbReference type="PRINTS" id="PR00111">
    <property type="entry name" value="ABHYDROLASE"/>
</dbReference>
<dbReference type="GO" id="GO:0016787">
    <property type="term" value="F:hydrolase activity"/>
    <property type="evidence" value="ECO:0007669"/>
    <property type="project" value="UniProtKB-KW"/>
</dbReference>